<gene>
    <name evidence="2" type="ORF">B1202_04050</name>
</gene>
<keyword evidence="1" id="KW-0812">Transmembrane</keyword>
<keyword evidence="3" id="KW-1185">Reference proteome</keyword>
<dbReference type="Proteomes" id="UP000191160">
    <property type="component" value="Unassembled WGS sequence"/>
</dbReference>
<protein>
    <submittedName>
        <fullName evidence="2">Uncharacterized protein</fullName>
    </submittedName>
</protein>
<keyword evidence="1" id="KW-1133">Transmembrane helix</keyword>
<feature type="transmembrane region" description="Helical" evidence="1">
    <location>
        <begin position="43"/>
        <end position="64"/>
    </location>
</feature>
<sequence>MTHQTLNKKAVSLTALVFWSFAVVLISAISTNIFSETSLNDNLAIGFMVVALIGLVISAASILIQSVLDICNP</sequence>
<organism evidence="2 3">
    <name type="scientific">Acinetobacter amyesii</name>
    <dbReference type="NCBI Taxonomy" id="2942470"/>
    <lineage>
        <taxon>Bacteria</taxon>
        <taxon>Pseudomonadati</taxon>
        <taxon>Pseudomonadota</taxon>
        <taxon>Gammaproteobacteria</taxon>
        <taxon>Moraxellales</taxon>
        <taxon>Moraxellaceae</taxon>
        <taxon>Acinetobacter</taxon>
    </lineage>
</organism>
<dbReference type="RefSeq" id="WP_078189308.1">
    <property type="nucleotide sequence ID" value="NZ_JAMCOU010000039.1"/>
</dbReference>
<reference evidence="2 3" key="1">
    <citation type="submission" date="2017-02" db="EMBL/GenBank/DDBJ databases">
        <title>Acinetobacter sp. ANC 4945, whole genome shotgun sequencing project.</title>
        <authorList>
            <person name="Radolfova-Krizova L."/>
            <person name="Al Atrouni A."/>
            <person name="Nemec A."/>
        </authorList>
    </citation>
    <scope>NUCLEOTIDE SEQUENCE [LARGE SCALE GENOMIC DNA]</scope>
    <source>
        <strain evidence="2 3">ANC 4945</strain>
    </source>
</reference>
<feature type="transmembrane region" description="Helical" evidence="1">
    <location>
        <begin position="12"/>
        <end position="31"/>
    </location>
</feature>
<accession>A0A1T1H4M0</accession>
<proteinExistence type="predicted"/>
<evidence type="ECO:0000313" key="2">
    <source>
        <dbReference type="EMBL" id="OOV84809.1"/>
    </source>
</evidence>
<name>A0A1T1H4M0_9GAMM</name>
<keyword evidence="1" id="KW-0472">Membrane</keyword>
<evidence type="ECO:0000256" key="1">
    <source>
        <dbReference type="SAM" id="Phobius"/>
    </source>
</evidence>
<dbReference type="AlphaFoldDB" id="A0A1T1H4M0"/>
<comment type="caution">
    <text evidence="2">The sequence shown here is derived from an EMBL/GenBank/DDBJ whole genome shotgun (WGS) entry which is preliminary data.</text>
</comment>
<dbReference type="EMBL" id="MVKX01000002">
    <property type="protein sequence ID" value="OOV84809.1"/>
    <property type="molecule type" value="Genomic_DNA"/>
</dbReference>
<evidence type="ECO:0000313" key="3">
    <source>
        <dbReference type="Proteomes" id="UP000191160"/>
    </source>
</evidence>